<dbReference type="Pfam" id="PF14765">
    <property type="entry name" value="PS-DH"/>
    <property type="match status" value="1"/>
</dbReference>
<keyword evidence="1" id="KW-0596">Phosphopantetheine</keyword>
<dbReference type="SUPFAM" id="SSF101173">
    <property type="entry name" value="Docking domain B of the erythromycin polyketide synthase (DEBS)"/>
    <property type="match status" value="1"/>
</dbReference>
<dbReference type="Pfam" id="PF02801">
    <property type="entry name" value="Ketoacyl-synt_C"/>
    <property type="match status" value="1"/>
</dbReference>
<evidence type="ECO:0000256" key="6">
    <source>
        <dbReference type="PROSITE-ProRule" id="PRU01363"/>
    </source>
</evidence>
<dbReference type="InterPro" id="IPR049552">
    <property type="entry name" value="PKS_DH_N"/>
</dbReference>
<dbReference type="SMART" id="SM00825">
    <property type="entry name" value="PKS_KS"/>
    <property type="match status" value="1"/>
</dbReference>
<dbReference type="SUPFAM" id="SSF50129">
    <property type="entry name" value="GroES-like"/>
    <property type="match status" value="1"/>
</dbReference>
<evidence type="ECO:0000256" key="2">
    <source>
        <dbReference type="ARBA" id="ARBA00022553"/>
    </source>
</evidence>
<dbReference type="InterPro" id="IPR036736">
    <property type="entry name" value="ACP-like_sf"/>
</dbReference>
<sequence>MANEEELRKYLKRAATELQTTHQRLQETVARANEPIAIVSMACRFPGGVASPEDLWDVVAQGRDLVSGWPTDRGWDLNTYDPDPEKEGTSYVRDGGFLYDAADFDAAFFGISPREAMAMDPQQRLLLESAWEVLERAGIDPATLRGSDTGVFAGLISTPYGPAITGDREGLGALLLTGRTSSVASGRIAYTLGLEGPAVTLDTACSSSLVAMHQAVQSLRTRESSLALAGGVCVFATTEAFVGFSAQRGLSADGRCKSYASAADGTSWGEGVGMVLLERLSDARRNGHPILAVIRGSAVNQDGASNGLVAPNGPAQQRVIRQALANAGVPAAEIDLVEGHGTGTALGDPIEAHALLSTYGAERRDGNPLWLGSIKSNMGHTQAAAGVAGVIKLVKAMEHGVMPPTLHVDEPSKHVDWTVGEVRLVTESRPWSRNGRPRRAAVSSFGISGTNAHLVLEQYTEPDSEPAEVIEPTATPMPLIPWLLSARSPEALTAQAERLSAHAQANPDLAPLDIGLSLSASRATFEHRAVILGRDRAELLDGVQALATGVRTDAVVTGVAGSVTKTTLLFPGQGAQRVGMGRELIAAYPVYAAAFDEVCAHFDGAFDTPLRAVILAEPDSPEAELLDQTAYTQAALFTVEVALYRLTESWGLRTDYVIGHSIGEITAAYVAGVWSLADACKLVAARGRLMQSLPTGGAMVAVAAPLEQVRPLLAGHTDEVSIAAVNGPNAVVVSGVAESVARIVETLAGQGIRTKQLRVSHAFHSPLMDPILEEFRAVCASLTPLTPTLGVISNLTGQLADTADLHSADYWVRHLREPVQFLAGAQWARRHGGSKVFVEVGPGAALSAMTQDCVADTDWDDITVVPVLRPQRDELTGLLTALATAHGAGASVGWTAALTAAGARRVVLPTYPFQRKRYWLDCPLGGGNIRDAGLGTSEHPLLGATVTPAQGGGLLLTGRLSQHTHPWLAEHTISGSVLLPGTAFVELALHIGDLLDCPQVDELILQAPLVLPATDGVEVQIVAAAPQESGERSVSIYSRPATVAEDFGAESTWTCHAVGVLAPATEQVPADDLAPWPPVGAVAIAVTELYENFAGIGYEYGPLFRGLRAAWSLGGEVFAEIALPAQSHSEAARFGLHPALLDAALHAMAFTGDAESAGAGEIRLPFAWEGVALHAVGATTVRVRVTPDGADRIGLVLTDPSGRAVATVQALTVRAVSMDQLRGSTASSDESLFALGWVPVTRPETAPAEGAWTALPDNASEEDSVRAEVASSSTLHVEQYEGGGRTAIVLRLTADADGSAAEVVRERVSEVLTRVQTLLASGTPDTPLVVVTRRAVAVHGAEDIADLAAGSIWGMLRSAQNENPGRIMVVDVDDWTHYRDAVAVALAVDTEPQLAVRATALHAPRVGRAGADTVGAAALTGTTDWALTALGTGALSGDNMVLTPVETFGLGPDQVRVAVRATGMNFRDVLIVLGMYPDPNAPIGGEGSGVVLEVGSEVTEFAPGDRVMGLFAGVGSTVVTDRRTLVPMPAGWSFAQAAAVPAVFATAYYALVDLAQVQAGETLLIHAATGGVGMAAVQLARHLGVELLVTASTPKWPVLKAQGFDEDQIGNTRTTEFEAKFMATTDGRGADVVLDSLAGDMVDASLRLLPRGGRFVEMGLTDLRDPDEVAAAHPGVWYRNFVLMEAGADRLHEIMLELVRLFEAGALTTLPVTTWDVRRAPEAFRFLGSARHIGKNVLMIPSALDPEGTVLITGGTGSLGGLVARHLVARYGVRHLLLVSRRGAQADSARELAEELTAQGARVSFAACDVADPAALSAVLAGIETAHPLTAVVHTAGVIDDALFIGQTPKHIEAVFRSKADAAWNLHEATRELDLSLFVLFSSVAGVFGSPGQANYAGANAFLDALAQHRHTLGLPATSLAWGLWERATGMTEHLTAQDRARIHREGFLPISDEEGLALLDSALTLGQATAVPAKIDVATLRKNIDDLPATLRAVVRAGRRTADGGSVESSKLVASLIGKSETEQERLILEIIRAHGAAVLGHDSPEAVGVDQPFMDLGFDSLSAVEFRNRLKSSTGAKLPTTVVFDYPTPGALAGYLRQQIAPADDRPARIVAQIDALRGVCADVELDRSELDDITARLTELLRTLRGEEADEVLTSLDSADDDELFDFIDKPRSAAAYGAAGSI</sequence>
<dbReference type="Gene3D" id="3.40.50.11460">
    <property type="match status" value="1"/>
</dbReference>
<keyword evidence="2" id="KW-0597">Phosphoprotein</keyword>
<accession>A0ABS4Q886</accession>
<dbReference type="SMART" id="SM00827">
    <property type="entry name" value="PKS_AT"/>
    <property type="match status" value="1"/>
</dbReference>
<evidence type="ECO:0000313" key="10">
    <source>
        <dbReference type="EMBL" id="MBP2187905.1"/>
    </source>
</evidence>
<dbReference type="Pfam" id="PF22953">
    <property type="entry name" value="SpnB_Rossmann"/>
    <property type="match status" value="1"/>
</dbReference>
<comment type="caution">
    <text evidence="10">The sequence shown here is derived from an EMBL/GenBank/DDBJ whole genome shotgun (WGS) entry which is preliminary data.</text>
</comment>
<dbReference type="InterPro" id="IPR016036">
    <property type="entry name" value="Malonyl_transacylase_ACP-bd"/>
</dbReference>
<dbReference type="SMART" id="SM00826">
    <property type="entry name" value="PKS_DH"/>
    <property type="match status" value="1"/>
</dbReference>
<dbReference type="SUPFAM" id="SSF55048">
    <property type="entry name" value="Probable ACP-binding domain of malonyl-CoA ACP transacylase"/>
    <property type="match status" value="1"/>
</dbReference>
<dbReference type="InterPro" id="IPR042104">
    <property type="entry name" value="PKS_dehydratase_sf"/>
</dbReference>
<dbReference type="InterPro" id="IPR014030">
    <property type="entry name" value="Ketoacyl_synth_N"/>
</dbReference>
<dbReference type="PANTHER" id="PTHR43775">
    <property type="entry name" value="FATTY ACID SYNTHASE"/>
    <property type="match status" value="1"/>
</dbReference>
<dbReference type="InterPro" id="IPR032821">
    <property type="entry name" value="PKS_assoc"/>
</dbReference>
<evidence type="ECO:0000256" key="1">
    <source>
        <dbReference type="ARBA" id="ARBA00022450"/>
    </source>
</evidence>
<dbReference type="InterPro" id="IPR013154">
    <property type="entry name" value="ADH-like_N"/>
</dbReference>
<dbReference type="Pfam" id="PF08659">
    <property type="entry name" value="KR"/>
    <property type="match status" value="1"/>
</dbReference>
<dbReference type="PANTHER" id="PTHR43775:SF51">
    <property type="entry name" value="INACTIVE PHENOLPHTHIOCEROL SYNTHESIS POLYKETIDE SYNTHASE TYPE I PKS1-RELATED"/>
    <property type="match status" value="1"/>
</dbReference>
<dbReference type="InterPro" id="IPR036291">
    <property type="entry name" value="NAD(P)-bd_dom_sf"/>
</dbReference>
<dbReference type="InterPro" id="IPR057326">
    <property type="entry name" value="KR_dom"/>
</dbReference>
<evidence type="ECO:0000256" key="5">
    <source>
        <dbReference type="ARBA" id="ARBA00023315"/>
    </source>
</evidence>
<dbReference type="Gene3D" id="3.10.129.110">
    <property type="entry name" value="Polyketide synthase dehydratase"/>
    <property type="match status" value="1"/>
</dbReference>
<dbReference type="CDD" id="cd05195">
    <property type="entry name" value="enoyl_red"/>
    <property type="match status" value="1"/>
</dbReference>
<dbReference type="InterPro" id="IPR020807">
    <property type="entry name" value="PKS_DH"/>
</dbReference>
<dbReference type="RefSeq" id="WP_209884811.1">
    <property type="nucleotide sequence ID" value="NZ_JAGGMR010000001.1"/>
</dbReference>
<dbReference type="InterPro" id="IPR009081">
    <property type="entry name" value="PP-bd_ACP"/>
</dbReference>
<evidence type="ECO:0000259" key="8">
    <source>
        <dbReference type="PROSITE" id="PS52004"/>
    </source>
</evidence>
<proteinExistence type="predicted"/>
<dbReference type="CDD" id="cd00833">
    <property type="entry name" value="PKS"/>
    <property type="match status" value="1"/>
</dbReference>
<dbReference type="InterPro" id="IPR055123">
    <property type="entry name" value="SpnB-like_Rossmann"/>
</dbReference>
<keyword evidence="11" id="KW-1185">Reference proteome</keyword>
<dbReference type="EMBL" id="JAGGMR010000001">
    <property type="protein sequence ID" value="MBP2187905.1"/>
    <property type="molecule type" value="Genomic_DNA"/>
</dbReference>
<dbReference type="SMART" id="SM01294">
    <property type="entry name" value="PKS_PP_betabranch"/>
    <property type="match status" value="1"/>
</dbReference>
<dbReference type="Pfam" id="PF16197">
    <property type="entry name" value="KAsynt_C_assoc"/>
    <property type="match status" value="1"/>
</dbReference>
<dbReference type="PROSITE" id="PS52019">
    <property type="entry name" value="PKS_MFAS_DH"/>
    <property type="match status" value="1"/>
</dbReference>
<dbReference type="PROSITE" id="PS50075">
    <property type="entry name" value="CARRIER"/>
    <property type="match status" value="1"/>
</dbReference>
<feature type="region of interest" description="C-terminal hotdog fold" evidence="6">
    <location>
        <begin position="1081"/>
        <end position="1222"/>
    </location>
</feature>
<dbReference type="SMART" id="SM00822">
    <property type="entry name" value="PKS_KR"/>
    <property type="match status" value="1"/>
</dbReference>
<gene>
    <name evidence="10" type="ORF">BJ987_000806</name>
</gene>
<dbReference type="Pfam" id="PF13602">
    <property type="entry name" value="ADH_zinc_N_2"/>
    <property type="match status" value="1"/>
</dbReference>
<dbReference type="Pfam" id="PF00109">
    <property type="entry name" value="ketoacyl-synt"/>
    <property type="match status" value="1"/>
</dbReference>
<dbReference type="Gene3D" id="3.30.70.3290">
    <property type="match status" value="1"/>
</dbReference>
<dbReference type="InterPro" id="IPR013968">
    <property type="entry name" value="PKS_KR"/>
</dbReference>
<feature type="domain" description="PKS/mFAS DH" evidence="9">
    <location>
        <begin position="939"/>
        <end position="1222"/>
    </location>
</feature>
<dbReference type="InterPro" id="IPR001227">
    <property type="entry name" value="Ac_transferase_dom_sf"/>
</dbReference>
<dbReference type="CDD" id="cd08956">
    <property type="entry name" value="KR_3_FAS_SDR_x"/>
    <property type="match status" value="1"/>
</dbReference>
<evidence type="ECO:0000313" key="11">
    <source>
        <dbReference type="Proteomes" id="UP001519325"/>
    </source>
</evidence>
<dbReference type="InterPro" id="IPR049900">
    <property type="entry name" value="PKS_mFAS_DH"/>
</dbReference>
<dbReference type="InterPro" id="IPR016039">
    <property type="entry name" value="Thiolase-like"/>
</dbReference>
<keyword evidence="5" id="KW-0012">Acyltransferase</keyword>
<evidence type="ECO:0000256" key="3">
    <source>
        <dbReference type="ARBA" id="ARBA00022679"/>
    </source>
</evidence>
<dbReference type="Pfam" id="PF00550">
    <property type="entry name" value="PP-binding"/>
    <property type="match status" value="1"/>
</dbReference>
<dbReference type="PROSITE" id="PS00606">
    <property type="entry name" value="KS3_1"/>
    <property type="match status" value="1"/>
</dbReference>
<dbReference type="SUPFAM" id="SSF53901">
    <property type="entry name" value="Thiolase-like"/>
    <property type="match status" value="1"/>
</dbReference>
<dbReference type="SUPFAM" id="SSF52151">
    <property type="entry name" value="FabD/lysophospholipase-like"/>
    <property type="match status" value="1"/>
</dbReference>
<evidence type="ECO:0000256" key="4">
    <source>
        <dbReference type="ARBA" id="ARBA00023268"/>
    </source>
</evidence>
<dbReference type="InterPro" id="IPR011032">
    <property type="entry name" value="GroES-like_sf"/>
</dbReference>
<dbReference type="InterPro" id="IPR049551">
    <property type="entry name" value="PKS_DH_C"/>
</dbReference>
<dbReference type="InterPro" id="IPR016035">
    <property type="entry name" value="Acyl_Trfase/lysoPLipase"/>
</dbReference>
<feature type="active site" description="Proton acceptor; for dehydratase activity" evidence="6">
    <location>
        <position position="971"/>
    </location>
</feature>
<dbReference type="InterPro" id="IPR036299">
    <property type="entry name" value="Polyketide_synth_docking_sf"/>
</dbReference>
<dbReference type="PROSITE" id="PS52004">
    <property type="entry name" value="KS3_2"/>
    <property type="match status" value="1"/>
</dbReference>
<dbReference type="InterPro" id="IPR014031">
    <property type="entry name" value="Ketoacyl_synth_C"/>
</dbReference>
<dbReference type="SMART" id="SM00829">
    <property type="entry name" value="PKS_ER"/>
    <property type="match status" value="1"/>
</dbReference>
<dbReference type="Pfam" id="PF00698">
    <property type="entry name" value="Acyl_transf_1"/>
    <property type="match status" value="1"/>
</dbReference>
<dbReference type="InterPro" id="IPR014043">
    <property type="entry name" value="Acyl_transferase_dom"/>
</dbReference>
<dbReference type="InterPro" id="IPR020843">
    <property type="entry name" value="ER"/>
</dbReference>
<keyword evidence="4" id="KW-0511">Multifunctional enzyme</keyword>
<name>A0ABS4Q886_9NOCA</name>
<dbReference type="Proteomes" id="UP001519325">
    <property type="component" value="Unassembled WGS sequence"/>
</dbReference>
<dbReference type="SMART" id="SM00823">
    <property type="entry name" value="PKS_PP"/>
    <property type="match status" value="1"/>
</dbReference>
<feature type="region of interest" description="N-terminal hotdog fold" evidence="6">
    <location>
        <begin position="939"/>
        <end position="1068"/>
    </location>
</feature>
<feature type="domain" description="Ketosynthase family 3 (KS3)" evidence="8">
    <location>
        <begin position="33"/>
        <end position="458"/>
    </location>
</feature>
<dbReference type="Pfam" id="PF21089">
    <property type="entry name" value="PKS_DH_N"/>
    <property type="match status" value="1"/>
</dbReference>
<feature type="domain" description="Carrier" evidence="7">
    <location>
        <begin position="2027"/>
        <end position="2102"/>
    </location>
</feature>
<dbReference type="Gene3D" id="3.40.47.10">
    <property type="match status" value="1"/>
</dbReference>
<dbReference type="SUPFAM" id="SSF51735">
    <property type="entry name" value="NAD(P)-binding Rossmann-fold domains"/>
    <property type="match status" value="3"/>
</dbReference>
<keyword evidence="3" id="KW-0808">Transferase</keyword>
<dbReference type="Gene3D" id="3.40.50.720">
    <property type="entry name" value="NAD(P)-binding Rossmann-like Domain"/>
    <property type="match status" value="1"/>
</dbReference>
<dbReference type="InterPro" id="IPR020806">
    <property type="entry name" value="PKS_PP-bd"/>
</dbReference>
<dbReference type="Gene3D" id="1.10.1200.10">
    <property type="entry name" value="ACP-like"/>
    <property type="match status" value="1"/>
</dbReference>
<dbReference type="InterPro" id="IPR020841">
    <property type="entry name" value="PKS_Beta-ketoAc_synthase_dom"/>
</dbReference>
<dbReference type="InterPro" id="IPR050091">
    <property type="entry name" value="PKS_NRPS_Biosynth_Enz"/>
</dbReference>
<reference evidence="10 11" key="1">
    <citation type="submission" date="2021-03" db="EMBL/GenBank/DDBJ databases">
        <title>Sequencing the genomes of 1000 actinobacteria strains.</title>
        <authorList>
            <person name="Klenk H.-P."/>
        </authorList>
    </citation>
    <scope>NUCLEOTIDE SEQUENCE [LARGE SCALE GENOMIC DNA]</scope>
    <source>
        <strain evidence="10 11">DSM 45516</strain>
    </source>
</reference>
<feature type="active site" description="Proton donor; for dehydratase activity" evidence="6">
    <location>
        <position position="1142"/>
    </location>
</feature>
<dbReference type="InterPro" id="IPR018201">
    <property type="entry name" value="Ketoacyl_synth_AS"/>
</dbReference>
<dbReference type="SUPFAM" id="SSF47336">
    <property type="entry name" value="ACP-like"/>
    <property type="match status" value="1"/>
</dbReference>
<protein>
    <submittedName>
        <fullName evidence="10">Acyl transferase domain-containing protein/NADPH:quinone reductase-like Zn-dependent oxidoreductase/acyl carrier protein</fullName>
    </submittedName>
</protein>
<dbReference type="Gene3D" id="3.90.180.10">
    <property type="entry name" value="Medium-chain alcohol dehydrogenases, catalytic domain"/>
    <property type="match status" value="1"/>
</dbReference>
<evidence type="ECO:0000259" key="9">
    <source>
        <dbReference type="PROSITE" id="PS52019"/>
    </source>
</evidence>
<organism evidence="10 11">
    <name type="scientific">Nocardia goodfellowii</name>
    <dbReference type="NCBI Taxonomy" id="882446"/>
    <lineage>
        <taxon>Bacteria</taxon>
        <taxon>Bacillati</taxon>
        <taxon>Actinomycetota</taxon>
        <taxon>Actinomycetes</taxon>
        <taxon>Mycobacteriales</taxon>
        <taxon>Nocardiaceae</taxon>
        <taxon>Nocardia</taxon>
    </lineage>
</organism>
<dbReference type="Pfam" id="PF08240">
    <property type="entry name" value="ADH_N"/>
    <property type="match status" value="1"/>
</dbReference>
<evidence type="ECO:0000259" key="7">
    <source>
        <dbReference type="PROSITE" id="PS50075"/>
    </source>
</evidence>
<dbReference type="Gene3D" id="3.40.366.10">
    <property type="entry name" value="Malonyl-Coenzyme A Acyl Carrier Protein, domain 2"/>
    <property type="match status" value="1"/>
</dbReference>